<dbReference type="Proteomes" id="UP000247476">
    <property type="component" value="Unassembled WGS sequence"/>
</dbReference>
<dbReference type="Pfam" id="PF00903">
    <property type="entry name" value="Glyoxalase"/>
    <property type="match status" value="1"/>
</dbReference>
<evidence type="ECO:0000313" key="2">
    <source>
        <dbReference type="EMBL" id="PYI57542.1"/>
    </source>
</evidence>
<dbReference type="SUPFAM" id="SSF54593">
    <property type="entry name" value="Glyoxalase/Bleomycin resistance protein/Dihydroxybiphenyl dioxygenase"/>
    <property type="match status" value="1"/>
</dbReference>
<protein>
    <recommendedName>
        <fullName evidence="1">VOC domain-containing protein</fullName>
    </recommendedName>
</protein>
<dbReference type="OrthoDB" id="2184229at2"/>
<dbReference type="RefSeq" id="WP_110838583.1">
    <property type="nucleotide sequence ID" value="NZ_QJVJ01000001.1"/>
</dbReference>
<dbReference type="Gene3D" id="3.10.180.10">
    <property type="entry name" value="2,3-Dihydroxybiphenyl 1,2-Dioxygenase, domain 1"/>
    <property type="match status" value="1"/>
</dbReference>
<accession>A0A2V5KEJ3</accession>
<name>A0A2V5KEJ3_9BACL</name>
<dbReference type="AlphaFoldDB" id="A0A2V5KEJ3"/>
<dbReference type="CDD" id="cd06587">
    <property type="entry name" value="VOC"/>
    <property type="match status" value="1"/>
</dbReference>
<keyword evidence="3" id="KW-1185">Reference proteome</keyword>
<evidence type="ECO:0000313" key="3">
    <source>
        <dbReference type="Proteomes" id="UP000247476"/>
    </source>
</evidence>
<sequence length="131" mass="14603">MRNTPILETIFWQHVRSPDRALDWYTGVLGLRDTGRRIGDGTPVLEVPGQGAMAVALTVTGLENPKTHGILDLRTSDIDEAHRVLTSRGENVTPIDNIFDNYYEFHVTDPEGHMIKIHSFADTGSLGGHRR</sequence>
<reference evidence="2 3" key="1">
    <citation type="submission" date="2018-05" db="EMBL/GenBank/DDBJ databases">
        <title>Paenibacillus flagellatus sp. nov., isolated from selenium mineral soil.</title>
        <authorList>
            <person name="Dai X."/>
        </authorList>
    </citation>
    <scope>NUCLEOTIDE SEQUENCE [LARGE SCALE GENOMIC DNA]</scope>
    <source>
        <strain evidence="2 3">DXL2</strain>
    </source>
</reference>
<feature type="domain" description="VOC" evidence="1">
    <location>
        <begin position="6"/>
        <end position="120"/>
    </location>
</feature>
<dbReference type="InterPro" id="IPR029068">
    <property type="entry name" value="Glyas_Bleomycin-R_OHBP_Dase"/>
</dbReference>
<dbReference type="InterPro" id="IPR004360">
    <property type="entry name" value="Glyas_Fos-R_dOase_dom"/>
</dbReference>
<gene>
    <name evidence="2" type="ORF">DLM86_03695</name>
</gene>
<dbReference type="InterPro" id="IPR037523">
    <property type="entry name" value="VOC_core"/>
</dbReference>
<dbReference type="EMBL" id="QJVJ01000001">
    <property type="protein sequence ID" value="PYI57542.1"/>
    <property type="molecule type" value="Genomic_DNA"/>
</dbReference>
<proteinExistence type="predicted"/>
<dbReference type="PROSITE" id="PS51819">
    <property type="entry name" value="VOC"/>
    <property type="match status" value="1"/>
</dbReference>
<comment type="caution">
    <text evidence="2">The sequence shown here is derived from an EMBL/GenBank/DDBJ whole genome shotgun (WGS) entry which is preliminary data.</text>
</comment>
<organism evidence="2 3">
    <name type="scientific">Paenibacillus flagellatus</name>
    <dbReference type="NCBI Taxonomy" id="2211139"/>
    <lineage>
        <taxon>Bacteria</taxon>
        <taxon>Bacillati</taxon>
        <taxon>Bacillota</taxon>
        <taxon>Bacilli</taxon>
        <taxon>Bacillales</taxon>
        <taxon>Paenibacillaceae</taxon>
        <taxon>Paenibacillus</taxon>
    </lineage>
</organism>
<evidence type="ECO:0000259" key="1">
    <source>
        <dbReference type="PROSITE" id="PS51819"/>
    </source>
</evidence>